<dbReference type="Proteomes" id="UP001165160">
    <property type="component" value="Unassembled WGS sequence"/>
</dbReference>
<name>A0A9W6ZBT5_9STRA</name>
<gene>
    <name evidence="1" type="ORF">TrVE_jg9387</name>
</gene>
<dbReference type="GO" id="GO:0004252">
    <property type="term" value="F:serine-type endopeptidase activity"/>
    <property type="evidence" value="ECO:0007669"/>
    <property type="project" value="InterPro"/>
</dbReference>
<comment type="caution">
    <text evidence="1">The sequence shown here is derived from an EMBL/GenBank/DDBJ whole genome shotgun (WGS) entry which is preliminary data.</text>
</comment>
<dbReference type="CDD" id="cd06530">
    <property type="entry name" value="S26_SPase_I"/>
    <property type="match status" value="1"/>
</dbReference>
<keyword evidence="2" id="KW-1185">Reference proteome</keyword>
<protein>
    <recommendedName>
        <fullName evidence="3">Peptidase S26 domain-containing protein</fullName>
    </recommendedName>
</protein>
<evidence type="ECO:0000313" key="1">
    <source>
        <dbReference type="EMBL" id="GMH48412.1"/>
    </source>
</evidence>
<dbReference type="SUPFAM" id="SSF51306">
    <property type="entry name" value="LexA/Signal peptidase"/>
    <property type="match status" value="1"/>
</dbReference>
<reference evidence="2" key="1">
    <citation type="journal article" date="2023" name="Commun. Biol.">
        <title>Genome analysis of Parmales, the sister group of diatoms, reveals the evolutionary specialization of diatoms from phago-mixotrophs to photoautotrophs.</title>
        <authorList>
            <person name="Ban H."/>
            <person name="Sato S."/>
            <person name="Yoshikawa S."/>
            <person name="Yamada K."/>
            <person name="Nakamura Y."/>
            <person name="Ichinomiya M."/>
            <person name="Sato N."/>
            <person name="Blanc-Mathieu R."/>
            <person name="Endo H."/>
            <person name="Kuwata A."/>
            <person name="Ogata H."/>
        </authorList>
    </citation>
    <scope>NUCLEOTIDE SEQUENCE [LARGE SCALE GENOMIC DNA]</scope>
    <source>
        <strain evidence="2">NIES 3699</strain>
    </source>
</reference>
<proteinExistence type="predicted"/>
<dbReference type="InterPro" id="IPR019533">
    <property type="entry name" value="Peptidase_S26"/>
</dbReference>
<accession>A0A9W6ZBT5</accession>
<dbReference type="Gene3D" id="2.10.109.10">
    <property type="entry name" value="Umud Fragment, subunit A"/>
    <property type="match status" value="1"/>
</dbReference>
<sequence>MSPTLPDQSLFLTTTLVGKVEIGSVVVLKDPNHFYTSNHTVLGGGILQDAFKRMSKIMMKAMNSGAGDIGDDNDRLLVKRVASRNPINNKLWLRGDNPDKSEDSRKWGEVREGMVVETVLGRIWPYPSFSGFTDDKEEEGMGDEK</sequence>
<evidence type="ECO:0000313" key="2">
    <source>
        <dbReference type="Proteomes" id="UP001165160"/>
    </source>
</evidence>
<dbReference type="GO" id="GO:0006465">
    <property type="term" value="P:signal peptide processing"/>
    <property type="evidence" value="ECO:0007669"/>
    <property type="project" value="InterPro"/>
</dbReference>
<evidence type="ECO:0008006" key="3">
    <source>
        <dbReference type="Google" id="ProtNLM"/>
    </source>
</evidence>
<dbReference type="EMBL" id="BRXX01000583">
    <property type="protein sequence ID" value="GMH48412.1"/>
    <property type="molecule type" value="Genomic_DNA"/>
</dbReference>
<organism evidence="1 2">
    <name type="scientific">Triparma verrucosa</name>
    <dbReference type="NCBI Taxonomy" id="1606542"/>
    <lineage>
        <taxon>Eukaryota</taxon>
        <taxon>Sar</taxon>
        <taxon>Stramenopiles</taxon>
        <taxon>Ochrophyta</taxon>
        <taxon>Bolidophyceae</taxon>
        <taxon>Parmales</taxon>
        <taxon>Triparmaceae</taxon>
        <taxon>Triparma</taxon>
    </lineage>
</organism>
<dbReference type="InterPro" id="IPR036286">
    <property type="entry name" value="LexA/Signal_pep-like_sf"/>
</dbReference>
<dbReference type="AlphaFoldDB" id="A0A9W6ZBT5"/>